<feature type="transmembrane region" description="Helical" evidence="1">
    <location>
        <begin position="52"/>
        <end position="73"/>
    </location>
</feature>
<evidence type="ECO:0000313" key="2">
    <source>
        <dbReference type="EMBL" id="QBO60701.1"/>
    </source>
</evidence>
<proteinExistence type="predicted"/>
<sequence>MYIGPVSTSHKHVQLLIMAVLRYLPPSSQPITSSNKCCKAKLPLSIALYNTTLLRIIHLLPLCYFASLFRCLFHRASPCLATGRSACKRAGGDAINKILYTIFYLLPLPLPLPLPTLHANKHMAMCWGSVQYRYLMSSISFSSIYLLWSASLRSMACMQNKKVSIVHFTFM</sequence>
<feature type="transmembrane region" description="Helical" evidence="1">
    <location>
        <begin position="94"/>
        <end position="112"/>
    </location>
</feature>
<geneLocation type="mitochondrion" evidence="2"/>
<feature type="transmembrane region" description="Helical" evidence="1">
    <location>
        <begin position="132"/>
        <end position="152"/>
    </location>
</feature>
<keyword evidence="1" id="KW-0472">Membrane</keyword>
<dbReference type="EMBL" id="MG720066">
    <property type="protein sequence ID" value="QBO60701.1"/>
    <property type="molecule type" value="Genomic_DNA"/>
</dbReference>
<keyword evidence="1" id="KW-0812">Transmembrane</keyword>
<organism evidence="2">
    <name type="scientific">Usnea subgracilis</name>
    <dbReference type="NCBI Taxonomy" id="2250278"/>
    <lineage>
        <taxon>Eukaryota</taxon>
        <taxon>Fungi</taxon>
        <taxon>Dikarya</taxon>
        <taxon>Ascomycota</taxon>
        <taxon>Pezizomycotina</taxon>
        <taxon>Lecanoromycetes</taxon>
        <taxon>OSLEUM clade</taxon>
        <taxon>Lecanoromycetidae</taxon>
        <taxon>Lecanorales</taxon>
        <taxon>Lecanorineae</taxon>
        <taxon>Parmeliaceae</taxon>
        <taxon>Usnea</taxon>
    </lineage>
</organism>
<evidence type="ECO:0000256" key="1">
    <source>
        <dbReference type="SAM" id="Phobius"/>
    </source>
</evidence>
<name>A0A482G5L0_9LECA</name>
<keyword evidence="2" id="KW-0496">Mitochondrion</keyword>
<reference evidence="2" key="1">
    <citation type="journal article" date="2018" name="Mitochondrial DNA Part B Resour">
        <title>The complete mitochondrial genomes of five lichenized fungi in the genus Usnea (Ascomycota: Parmeliaceae).</title>
        <authorList>
            <person name="Funk E.R."/>
            <person name="Adams A.N."/>
            <person name="Spotten S.M."/>
            <person name="Van Hove R.A."/>
            <person name="Whittington K.T."/>
            <person name="Keepers K.G."/>
            <person name="Pogoda C.S."/>
            <person name="Lendemer J.C."/>
            <person name="Tripp E.A."/>
            <person name="Kane N.C."/>
        </authorList>
    </citation>
    <scope>NUCLEOTIDE SEQUENCE</scope>
</reference>
<keyword evidence="1" id="KW-1133">Transmembrane helix</keyword>
<protein>
    <submittedName>
        <fullName evidence="2">Uncharacterized protein</fullName>
    </submittedName>
</protein>
<dbReference type="AlphaFoldDB" id="A0A482G5L0"/>
<accession>A0A482G5L0</accession>